<feature type="compositionally biased region" description="Basic and acidic residues" evidence="1">
    <location>
        <begin position="455"/>
        <end position="465"/>
    </location>
</feature>
<gene>
    <name evidence="2" type="ORF">PCOR1329_LOCUS45231</name>
</gene>
<evidence type="ECO:0000256" key="1">
    <source>
        <dbReference type="SAM" id="MobiDB-lite"/>
    </source>
</evidence>
<feature type="region of interest" description="Disordered" evidence="1">
    <location>
        <begin position="400"/>
        <end position="468"/>
    </location>
</feature>
<name>A0ABN9U4U9_9DINO</name>
<feature type="compositionally biased region" description="Polar residues" evidence="1">
    <location>
        <begin position="408"/>
        <end position="418"/>
    </location>
</feature>
<evidence type="ECO:0000313" key="3">
    <source>
        <dbReference type="Proteomes" id="UP001189429"/>
    </source>
</evidence>
<proteinExistence type="predicted"/>
<keyword evidence="3" id="KW-1185">Reference proteome</keyword>
<protein>
    <submittedName>
        <fullName evidence="2">Uncharacterized protein</fullName>
    </submittedName>
</protein>
<accession>A0ABN9U4U9</accession>
<dbReference type="Proteomes" id="UP001189429">
    <property type="component" value="Unassembled WGS sequence"/>
</dbReference>
<organism evidence="2 3">
    <name type="scientific">Prorocentrum cordatum</name>
    <dbReference type="NCBI Taxonomy" id="2364126"/>
    <lineage>
        <taxon>Eukaryota</taxon>
        <taxon>Sar</taxon>
        <taxon>Alveolata</taxon>
        <taxon>Dinophyceae</taxon>
        <taxon>Prorocentrales</taxon>
        <taxon>Prorocentraceae</taxon>
        <taxon>Prorocentrum</taxon>
    </lineage>
</organism>
<feature type="region of interest" description="Disordered" evidence="1">
    <location>
        <begin position="518"/>
        <end position="537"/>
    </location>
</feature>
<sequence length="584" mass="60502">MWLDDVEAGDYARFDIVAQAPAVPKAAVCSGSGHGSALAARTSGAREAAFQLLELRGDADRGAAQAAFRRPAHRHRTDQHTASLPEAAVRRAKPGALVEPRRPGPPPLRAASPIASELSQVISPKSRPTAVPLRGVSATAAPPEGAARFAARPPLARDAGGGPVPALAAEAPPPKALAVAAAPPGPSLEGLGQAPTRAHRSVGPGQPRQAGSTTQGSARTAENATWKSRADLSRPRRRRSEGSGAKPIGLDPEAALRGPIPCEARWNGGAGSRAFDERAVARSWICTRLSPGPTQLPPRLPFWPAAGTPLILQLTARAAWFIPLGSAEAGPSLLAAARSAADEAVSTIAVVSAARARDAAALLNQHWLDAEAGPATGERAAALRAAADSARAIARLSGERQRCAGATSDGTRVASTPTGARPVPSDPSEARDGHHSRAAKVRGDAIADVPGPVDGGDRPQRDKAGPWRRVPIPRADAADIPGPVNGGDWPRREEAGLLVVPLPRASPREAAKKLSNVVVGNGRPEDPPGAGGGVSEVPRCAKLQRQRQLERKIVEKHADDYEFGDITKSIGQALFGNKQTKKDK</sequence>
<dbReference type="EMBL" id="CAUYUJ010015436">
    <property type="protein sequence ID" value="CAK0853904.1"/>
    <property type="molecule type" value="Genomic_DNA"/>
</dbReference>
<reference evidence="2" key="1">
    <citation type="submission" date="2023-10" db="EMBL/GenBank/DDBJ databases">
        <authorList>
            <person name="Chen Y."/>
            <person name="Shah S."/>
            <person name="Dougan E. K."/>
            <person name="Thang M."/>
            <person name="Chan C."/>
        </authorList>
    </citation>
    <scope>NUCLEOTIDE SEQUENCE [LARGE SCALE GENOMIC DNA]</scope>
</reference>
<comment type="caution">
    <text evidence="2">The sequence shown here is derived from an EMBL/GenBank/DDBJ whole genome shotgun (WGS) entry which is preliminary data.</text>
</comment>
<evidence type="ECO:0000313" key="2">
    <source>
        <dbReference type="EMBL" id="CAK0853904.1"/>
    </source>
</evidence>
<feature type="compositionally biased region" description="Basic and acidic residues" evidence="1">
    <location>
        <begin position="428"/>
        <end position="445"/>
    </location>
</feature>
<feature type="compositionally biased region" description="Polar residues" evidence="1">
    <location>
        <begin position="209"/>
        <end position="226"/>
    </location>
</feature>
<feature type="region of interest" description="Disordered" evidence="1">
    <location>
        <begin position="175"/>
        <end position="254"/>
    </location>
</feature>